<feature type="region of interest" description="Disordered" evidence="1">
    <location>
        <begin position="242"/>
        <end position="263"/>
    </location>
</feature>
<sequence>MSNPPPKKGKVISEYFKPYIKTNVPAKRPSPSIDKAEESKSPRKGGASTSTPKTVRRTTDAKTRTPNGPTLSPLSARASSVRSIPFRSPRPQEPIEPPSTYKRASLFGTDRKTDLASPAPAKSFDFADLPTSTQTVPKGREGVVEIRDSDDDTASVDSLESLGQLLGKKKDGNTTSLSSSPDVDEDKLEAERVKTLSAFTRGRSDPLVGKDKLRALHAKQKATNFDLSSILGAHLDDHAVEQKVQQSRADYDASRAPSPRGNHSLDRKLLAAVVDAEDGEGGVSRLMDAVERTEALASDRVFLFFGADGLNNWHEKSPVLYNYPKNAIPDNLWRTRDNDAQSRAFKSGYMLELASQGQIADEALKWTFDSLVLEQDDESRNAYIECLWNASSSWTRNNVTAQNVQTVFQTLGADVANFQDATPIQPKYRLVSEPARRDPKYLLAALDLFQSIAQDMDFIALSKLTSMLCRLAIDSELMSDGGVSCKVEQILEHLLSLPDHDLREHVFERMIADVGQYLKEPTLQAHLLSHILPTSSTASRVRTALARIFFMGFESSEDPKNLSAGENLDILTEHVATSESFMPKRHRDPRKVDYTALRAQAYILDTAIADGGRPAEFDSRSEEVAFNKSVDKLAETVRLTFTSIIDTGASHLSRTEAKAALQTLYWRLLYSVRTEVRPRKNIFDARTGMIRSDRDYESEEKGKNVMKQFLARKEQKNALPDPEPQGQASLGASDQGANMNSSGSSDPSETEVMIRRQLGLGE</sequence>
<accession>A0A0D1VNV6</accession>
<feature type="region of interest" description="Disordered" evidence="1">
    <location>
        <begin position="167"/>
        <end position="186"/>
    </location>
</feature>
<name>A0A0D1VNV6_9EURO</name>
<feature type="region of interest" description="Disordered" evidence="1">
    <location>
        <begin position="1"/>
        <end position="136"/>
    </location>
</feature>
<gene>
    <name evidence="2" type="ORF">PV11_09478</name>
</gene>
<organism evidence="2 3">
    <name type="scientific">Exophiala sideris</name>
    <dbReference type="NCBI Taxonomy" id="1016849"/>
    <lineage>
        <taxon>Eukaryota</taxon>
        <taxon>Fungi</taxon>
        <taxon>Dikarya</taxon>
        <taxon>Ascomycota</taxon>
        <taxon>Pezizomycotina</taxon>
        <taxon>Eurotiomycetes</taxon>
        <taxon>Chaetothyriomycetidae</taxon>
        <taxon>Chaetothyriales</taxon>
        <taxon>Herpotrichiellaceae</taxon>
        <taxon>Exophiala</taxon>
    </lineage>
</organism>
<proteinExistence type="predicted"/>
<dbReference type="AlphaFoldDB" id="A0A0D1VNV6"/>
<dbReference type="EMBL" id="KN846954">
    <property type="protein sequence ID" value="KIV77695.1"/>
    <property type="molecule type" value="Genomic_DNA"/>
</dbReference>
<feature type="compositionally biased region" description="Polar residues" evidence="1">
    <location>
        <begin position="64"/>
        <end position="82"/>
    </location>
</feature>
<dbReference type="OrthoDB" id="5350396at2759"/>
<reference evidence="2 3" key="1">
    <citation type="submission" date="2015-01" db="EMBL/GenBank/DDBJ databases">
        <title>The Genome Sequence of Exophiala sideris CBS121828.</title>
        <authorList>
            <consortium name="The Broad Institute Genomics Platform"/>
            <person name="Cuomo C."/>
            <person name="de Hoog S."/>
            <person name="Gorbushina A."/>
            <person name="Stielow B."/>
            <person name="Teixiera M."/>
            <person name="Abouelleil A."/>
            <person name="Chapman S.B."/>
            <person name="Priest M."/>
            <person name="Young S.K."/>
            <person name="Wortman J."/>
            <person name="Nusbaum C."/>
            <person name="Birren B."/>
        </authorList>
    </citation>
    <scope>NUCLEOTIDE SEQUENCE [LARGE SCALE GENOMIC DNA]</scope>
    <source>
        <strain evidence="2 3">CBS 121828</strain>
    </source>
</reference>
<feature type="region of interest" description="Disordered" evidence="1">
    <location>
        <begin position="712"/>
        <end position="762"/>
    </location>
</feature>
<feature type="compositionally biased region" description="Polar residues" evidence="1">
    <location>
        <begin position="726"/>
        <end position="747"/>
    </location>
</feature>
<dbReference type="HOGENOM" id="CLU_351610_0_0_1"/>
<evidence type="ECO:0000256" key="1">
    <source>
        <dbReference type="SAM" id="MobiDB-lite"/>
    </source>
</evidence>
<protein>
    <submittedName>
        <fullName evidence="2">Uncharacterized protein</fullName>
    </submittedName>
</protein>
<dbReference type="Proteomes" id="UP000053599">
    <property type="component" value="Unassembled WGS sequence"/>
</dbReference>
<evidence type="ECO:0000313" key="3">
    <source>
        <dbReference type="Proteomes" id="UP000053599"/>
    </source>
</evidence>
<evidence type="ECO:0000313" key="2">
    <source>
        <dbReference type="EMBL" id="KIV77695.1"/>
    </source>
</evidence>
<dbReference type="STRING" id="1016849.A0A0D1VNV6"/>